<organism evidence="3 4">
    <name type="scientific">Agromyces bauzanensis</name>
    <dbReference type="NCBI Taxonomy" id="1308924"/>
    <lineage>
        <taxon>Bacteria</taxon>
        <taxon>Bacillati</taxon>
        <taxon>Actinomycetota</taxon>
        <taxon>Actinomycetes</taxon>
        <taxon>Micrococcales</taxon>
        <taxon>Microbacteriaceae</taxon>
        <taxon>Agromyces</taxon>
    </lineage>
</organism>
<feature type="compositionally biased region" description="Polar residues" evidence="1">
    <location>
        <begin position="405"/>
        <end position="415"/>
    </location>
</feature>
<dbReference type="Gene3D" id="1.10.510.10">
    <property type="entry name" value="Transferase(Phosphotransferase) domain 1"/>
    <property type="match status" value="1"/>
</dbReference>
<accession>A0A917PSF7</accession>
<dbReference type="AlphaFoldDB" id="A0A917PSF7"/>
<evidence type="ECO:0000313" key="4">
    <source>
        <dbReference type="Proteomes" id="UP000636956"/>
    </source>
</evidence>
<evidence type="ECO:0000313" key="3">
    <source>
        <dbReference type="EMBL" id="GGJ89280.1"/>
    </source>
</evidence>
<dbReference type="PROSITE" id="PS50011">
    <property type="entry name" value="PROTEIN_KINASE_DOM"/>
    <property type="match status" value="1"/>
</dbReference>
<dbReference type="SUPFAM" id="SSF56112">
    <property type="entry name" value="Protein kinase-like (PK-like)"/>
    <property type="match status" value="1"/>
</dbReference>
<protein>
    <recommendedName>
        <fullName evidence="2">Protein kinase domain-containing protein</fullName>
    </recommendedName>
</protein>
<evidence type="ECO:0000259" key="2">
    <source>
        <dbReference type="PROSITE" id="PS50011"/>
    </source>
</evidence>
<dbReference type="GO" id="GO:0004672">
    <property type="term" value="F:protein kinase activity"/>
    <property type="evidence" value="ECO:0007669"/>
    <property type="project" value="InterPro"/>
</dbReference>
<comment type="caution">
    <text evidence="3">The sequence shown here is derived from an EMBL/GenBank/DDBJ whole genome shotgun (WGS) entry which is preliminary data.</text>
</comment>
<feature type="region of interest" description="Disordered" evidence="1">
    <location>
        <begin position="291"/>
        <end position="310"/>
    </location>
</feature>
<feature type="domain" description="Protein kinase" evidence="2">
    <location>
        <begin position="32"/>
        <end position="363"/>
    </location>
</feature>
<feature type="region of interest" description="Disordered" evidence="1">
    <location>
        <begin position="387"/>
        <end position="420"/>
    </location>
</feature>
<reference evidence="3" key="1">
    <citation type="journal article" date="2014" name="Int. J. Syst. Evol. Microbiol.">
        <title>Complete genome sequence of Corynebacterium casei LMG S-19264T (=DSM 44701T), isolated from a smear-ripened cheese.</title>
        <authorList>
            <consortium name="US DOE Joint Genome Institute (JGI-PGF)"/>
            <person name="Walter F."/>
            <person name="Albersmeier A."/>
            <person name="Kalinowski J."/>
            <person name="Ruckert C."/>
        </authorList>
    </citation>
    <scope>NUCLEOTIDE SEQUENCE</scope>
    <source>
        <strain evidence="3">CGMCC 1.8984</strain>
    </source>
</reference>
<name>A0A917PSF7_9MICO</name>
<gene>
    <name evidence="3" type="ORF">GCM10011372_29860</name>
</gene>
<reference evidence="3" key="2">
    <citation type="submission" date="2020-09" db="EMBL/GenBank/DDBJ databases">
        <authorList>
            <person name="Sun Q."/>
            <person name="Zhou Y."/>
        </authorList>
    </citation>
    <scope>NUCLEOTIDE SEQUENCE</scope>
    <source>
        <strain evidence="3">CGMCC 1.8984</strain>
    </source>
</reference>
<dbReference type="EMBL" id="BMMD01000020">
    <property type="protein sequence ID" value="GGJ89280.1"/>
    <property type="molecule type" value="Genomic_DNA"/>
</dbReference>
<proteinExistence type="predicted"/>
<dbReference type="RefSeq" id="WP_188744209.1">
    <property type="nucleotide sequence ID" value="NZ_BAABFW010000014.1"/>
</dbReference>
<evidence type="ECO:0000256" key="1">
    <source>
        <dbReference type="SAM" id="MobiDB-lite"/>
    </source>
</evidence>
<feature type="region of interest" description="Disordered" evidence="1">
    <location>
        <begin position="1"/>
        <end position="21"/>
    </location>
</feature>
<dbReference type="InterPro" id="IPR000719">
    <property type="entry name" value="Prot_kinase_dom"/>
</dbReference>
<dbReference type="SMART" id="SM00220">
    <property type="entry name" value="S_TKc"/>
    <property type="match status" value="1"/>
</dbReference>
<keyword evidence="4" id="KW-1185">Reference proteome</keyword>
<dbReference type="GO" id="GO:0005524">
    <property type="term" value="F:ATP binding"/>
    <property type="evidence" value="ECO:0007669"/>
    <property type="project" value="InterPro"/>
</dbReference>
<dbReference type="Proteomes" id="UP000636956">
    <property type="component" value="Unassembled WGS sequence"/>
</dbReference>
<sequence>MSRIRRRPQDTVVPPPARVASPPPLTGGLVGYRLLRRIASGERADVYLAAAEPEHPDDRPADGLAAPADATASAPARGVMPLVAVRVYPAHVTGESVAIEIEAMSTDADGCLPALFDVAGLDDGRCCLAVERLPGPSIARLLTERALTAGEAVTILAPITIAVADLAARGFVHTRLSAADLLLDDGGRPRLIGLGALRRLPGPELAAERTSLLRAGHLALAELIEEVAAVVRPAGALDAAIDLMRGRLEARPFLRCEPELERLLFRAATPEPIAGVEVRVRATRVPARVTAPVSPPEAGQDHVAGPEAGGAPARRLSGLRAFLGLAQLPTELDERVVAATEASPAGRLRRRVGAIVRARRGALTVGGLVGGGALVLLLTLVPPATAGPAGEAGSPDAATGDWSRNAPTPSTTSAEPSAEAGTAVGDAFGEDAAAAARALLERRAECFATLDLACLDEVVQHGSAIEADDRATMHAARDGAPPPVDAFDPSTAAVTVEMGDAVLVEVSHSEAGSEAASLLVVRGEAGWRLREIFD</sequence>
<dbReference type="InterPro" id="IPR011009">
    <property type="entry name" value="Kinase-like_dom_sf"/>
</dbReference>